<dbReference type="STRING" id="1619044.UY92_C0014G0080"/>
<dbReference type="AlphaFoldDB" id="A0A0G1YEZ9"/>
<comment type="caution">
    <text evidence="1">The sequence shown here is derived from an EMBL/GenBank/DDBJ whole genome shotgun (WGS) entry which is preliminary data.</text>
</comment>
<gene>
    <name evidence="1" type="ORF">UY92_C0014G0080</name>
</gene>
<evidence type="ECO:0000313" key="1">
    <source>
        <dbReference type="EMBL" id="KKW41755.1"/>
    </source>
</evidence>
<proteinExistence type="predicted"/>
<name>A0A0G1YEZ9_9BACT</name>
<sequence>MRIRHRQWVISVHSRTGRYVISNPGPHEGRRYFMVVPGRDGEPIVVAEPDLALPVPSGFTYVDAQGKPVVPDQRIAGIVCQDGPRFSLTHARETGVWIGLQSDGSFLIDTDKWWPATLFLKDRNRYRNYDAFLVRERREVVRVLELGDLSLF</sequence>
<reference evidence="1 2" key="1">
    <citation type="journal article" date="2015" name="Nature">
        <title>rRNA introns, odd ribosomes, and small enigmatic genomes across a large radiation of phyla.</title>
        <authorList>
            <person name="Brown C.T."/>
            <person name="Hug L.A."/>
            <person name="Thomas B.C."/>
            <person name="Sharon I."/>
            <person name="Castelle C.J."/>
            <person name="Singh A."/>
            <person name="Wilkins M.J."/>
            <person name="Williams K.H."/>
            <person name="Banfield J.F."/>
        </authorList>
    </citation>
    <scope>NUCLEOTIDE SEQUENCE [LARGE SCALE GENOMIC DNA]</scope>
</reference>
<dbReference type="EMBL" id="LCRX01000014">
    <property type="protein sequence ID" value="KKW41755.1"/>
    <property type="molecule type" value="Genomic_DNA"/>
</dbReference>
<protein>
    <submittedName>
        <fullName evidence="1">Uncharacterized protein</fullName>
    </submittedName>
</protein>
<organism evidence="1 2">
    <name type="scientific">Candidatus Magasanikbacteria bacterium GW2011_GWA2_56_11</name>
    <dbReference type="NCBI Taxonomy" id="1619044"/>
    <lineage>
        <taxon>Bacteria</taxon>
        <taxon>Candidatus Magasanikiibacteriota</taxon>
    </lineage>
</organism>
<evidence type="ECO:0000313" key="2">
    <source>
        <dbReference type="Proteomes" id="UP000033870"/>
    </source>
</evidence>
<dbReference type="Proteomes" id="UP000033870">
    <property type="component" value="Unassembled WGS sequence"/>
</dbReference>
<accession>A0A0G1YEZ9</accession>